<evidence type="ECO:0000313" key="1">
    <source>
        <dbReference type="EMBL" id="MYL53873.1"/>
    </source>
</evidence>
<comment type="caution">
    <text evidence="1">The sequence shown here is derived from an EMBL/GenBank/DDBJ whole genome shotgun (WGS) entry which is preliminary data.</text>
</comment>
<organism evidence="1 2">
    <name type="scientific">Pontibacillus yanchengensis</name>
    <dbReference type="NCBI Taxonomy" id="462910"/>
    <lineage>
        <taxon>Bacteria</taxon>
        <taxon>Bacillati</taxon>
        <taxon>Bacillota</taxon>
        <taxon>Bacilli</taxon>
        <taxon>Bacillales</taxon>
        <taxon>Bacillaceae</taxon>
        <taxon>Pontibacillus</taxon>
    </lineage>
</organism>
<gene>
    <name evidence="1" type="ORF">GLW08_11050</name>
</gene>
<protein>
    <submittedName>
        <fullName evidence="1">Uncharacterized protein</fullName>
    </submittedName>
</protein>
<dbReference type="Proteomes" id="UP000466692">
    <property type="component" value="Unassembled WGS sequence"/>
</dbReference>
<accession>A0ACC7VFY7</accession>
<dbReference type="EMBL" id="WMEU01000003">
    <property type="protein sequence ID" value="MYL53873.1"/>
    <property type="molecule type" value="Genomic_DNA"/>
</dbReference>
<reference evidence="1" key="1">
    <citation type="submission" date="2019-11" db="EMBL/GenBank/DDBJ databases">
        <title>Genome sequences of 17 halophilic strains isolated from different environments.</title>
        <authorList>
            <person name="Furrow R.E."/>
        </authorList>
    </citation>
    <scope>NUCLEOTIDE SEQUENCE</scope>
    <source>
        <strain evidence="1">22510_22_Filter</strain>
    </source>
</reference>
<name>A0ACC7VFY7_9BACI</name>
<proteinExistence type="predicted"/>
<keyword evidence="2" id="KW-1185">Reference proteome</keyword>
<sequence length="99" mass="11636">MRKRIEEIAQRLPEGHKDIAVYTDHVFEALDNYSEEHRKLIATNAAHGADPNPDTEKEFRDNIADTKRMMIQVLEKTAQDFEHKGDKYWDKNYDDGIDM</sequence>
<evidence type="ECO:0000313" key="2">
    <source>
        <dbReference type="Proteomes" id="UP000466692"/>
    </source>
</evidence>